<dbReference type="PROSITE" id="PS51677">
    <property type="entry name" value="NODB"/>
    <property type="match status" value="1"/>
</dbReference>
<gene>
    <name evidence="3" type="ORF">FPZ44_21135</name>
</gene>
<dbReference type="AlphaFoldDB" id="A0A559IL51"/>
<dbReference type="Proteomes" id="UP000318102">
    <property type="component" value="Unassembled WGS sequence"/>
</dbReference>
<accession>A0A559IL51</accession>
<protein>
    <submittedName>
        <fullName evidence="3">Polysaccharide deacetylase</fullName>
    </submittedName>
</protein>
<evidence type="ECO:0000259" key="2">
    <source>
        <dbReference type="PROSITE" id="PS51677"/>
    </source>
</evidence>
<sequence>MLIMRVSERRNLHALRKSWSNTIGKMLVLMLTVVFVFGTAVDPIGANKAEDSGLQLWTKQVGDAGTADDFLDKPFRLSEREAPQLPKLTAFDEMANSAIAAKEPVPSSSKVVYLTFDDGPSKHTADVLDILERENVKATFFVLGKQVKQHPELLKRIDKEGHAIGNHSYNHAYKKLYSDFRHFWQQIRDTGQVIKEVVGYEPRLVRAPGGTYLNFDRQYFQLLSQAGYIVHDWHVDSGDSKRSGVPESEIMKSIRAGVRLPHTVVLMHDSAGHGETVKALPDIIKFYRDKGYTFEIMTPDLEPVQFKVSTRKRWERKSVTQAWIDQHVKAVDVRGEKQPERQGEQQSGKQPAKQPEKQVERQNDSSLRFKATTEVGMLNLQPGQYKRTQQNTYIPARILTTHLDGNIIVSDNHSTQIELQFKQGTITVNRATGAAVWQTDTSERERLIWKGIEEDGVLWVPLRPVLDTIGVPLLKYEFIPLEMGKIDA</sequence>
<dbReference type="InterPro" id="IPR011330">
    <property type="entry name" value="Glyco_hydro/deAcase_b/a-brl"/>
</dbReference>
<dbReference type="GO" id="GO:0016810">
    <property type="term" value="F:hydrolase activity, acting on carbon-nitrogen (but not peptide) bonds"/>
    <property type="evidence" value="ECO:0007669"/>
    <property type="project" value="InterPro"/>
</dbReference>
<organism evidence="3 4">
    <name type="scientific">Paenibacillus agilis</name>
    <dbReference type="NCBI Taxonomy" id="3020863"/>
    <lineage>
        <taxon>Bacteria</taxon>
        <taxon>Bacillati</taxon>
        <taxon>Bacillota</taxon>
        <taxon>Bacilli</taxon>
        <taxon>Bacillales</taxon>
        <taxon>Paenibacillaceae</taxon>
        <taxon>Paenibacillus</taxon>
    </lineage>
</organism>
<feature type="compositionally biased region" description="Basic and acidic residues" evidence="1">
    <location>
        <begin position="354"/>
        <end position="363"/>
    </location>
</feature>
<dbReference type="SUPFAM" id="SSF88713">
    <property type="entry name" value="Glycoside hydrolase/deacetylase"/>
    <property type="match status" value="1"/>
</dbReference>
<dbReference type="InterPro" id="IPR002509">
    <property type="entry name" value="NODB_dom"/>
</dbReference>
<evidence type="ECO:0000256" key="1">
    <source>
        <dbReference type="SAM" id="MobiDB-lite"/>
    </source>
</evidence>
<proteinExistence type="predicted"/>
<dbReference type="PANTHER" id="PTHR10587">
    <property type="entry name" value="GLYCOSYL TRANSFERASE-RELATED"/>
    <property type="match status" value="1"/>
</dbReference>
<dbReference type="CDD" id="cd10944">
    <property type="entry name" value="CE4_SmPgdA_like"/>
    <property type="match status" value="1"/>
</dbReference>
<keyword evidence="4" id="KW-1185">Reference proteome</keyword>
<dbReference type="PANTHER" id="PTHR10587:SF125">
    <property type="entry name" value="POLYSACCHARIDE DEACETYLASE YHEN-RELATED"/>
    <property type="match status" value="1"/>
</dbReference>
<dbReference type="GO" id="GO:0005975">
    <property type="term" value="P:carbohydrate metabolic process"/>
    <property type="evidence" value="ECO:0007669"/>
    <property type="project" value="InterPro"/>
</dbReference>
<dbReference type="EMBL" id="VNJK01000003">
    <property type="protein sequence ID" value="TVX88389.1"/>
    <property type="molecule type" value="Genomic_DNA"/>
</dbReference>
<dbReference type="Gene3D" id="3.20.20.370">
    <property type="entry name" value="Glycoside hydrolase/deacetylase"/>
    <property type="match status" value="1"/>
</dbReference>
<reference evidence="3 4" key="1">
    <citation type="submission" date="2019-07" db="EMBL/GenBank/DDBJ databases">
        <authorList>
            <person name="Kim J."/>
        </authorList>
    </citation>
    <scope>NUCLEOTIDE SEQUENCE [LARGE SCALE GENOMIC DNA]</scope>
    <source>
        <strain evidence="3 4">N4</strain>
    </source>
</reference>
<evidence type="ECO:0000313" key="4">
    <source>
        <dbReference type="Proteomes" id="UP000318102"/>
    </source>
</evidence>
<feature type="region of interest" description="Disordered" evidence="1">
    <location>
        <begin position="334"/>
        <end position="366"/>
    </location>
</feature>
<feature type="compositionally biased region" description="Basic and acidic residues" evidence="1">
    <location>
        <begin position="334"/>
        <end position="343"/>
    </location>
</feature>
<dbReference type="InterPro" id="IPR050248">
    <property type="entry name" value="Polysacc_deacetylase_ArnD"/>
</dbReference>
<dbReference type="OrthoDB" id="258610at2"/>
<evidence type="ECO:0000313" key="3">
    <source>
        <dbReference type="EMBL" id="TVX88389.1"/>
    </source>
</evidence>
<feature type="domain" description="NodB homology" evidence="2">
    <location>
        <begin position="110"/>
        <end position="295"/>
    </location>
</feature>
<name>A0A559IL51_9BACL</name>
<comment type="caution">
    <text evidence="3">The sequence shown here is derived from an EMBL/GenBank/DDBJ whole genome shotgun (WGS) entry which is preliminary data.</text>
</comment>
<dbReference type="Pfam" id="PF01522">
    <property type="entry name" value="Polysacc_deac_1"/>
    <property type="match status" value="1"/>
</dbReference>